<dbReference type="GO" id="GO:0016020">
    <property type="term" value="C:membrane"/>
    <property type="evidence" value="ECO:0007669"/>
    <property type="project" value="UniProtKB-SubCell"/>
</dbReference>
<evidence type="ECO:0000256" key="3">
    <source>
        <dbReference type="ARBA" id="ARBA00022448"/>
    </source>
</evidence>
<dbReference type="STRING" id="400682.A0A1X7UPK5"/>
<keyword evidence="4 9" id="KW-0812">Transmembrane</keyword>
<dbReference type="InterPro" id="IPR015915">
    <property type="entry name" value="Kelch-typ_b-propeller"/>
</dbReference>
<dbReference type="SMART" id="SM00665">
    <property type="entry name" value="B561"/>
    <property type="match status" value="1"/>
</dbReference>
<evidence type="ECO:0000256" key="7">
    <source>
        <dbReference type="ARBA" id="ARBA00022989"/>
    </source>
</evidence>
<evidence type="ECO:0000259" key="10">
    <source>
        <dbReference type="PROSITE" id="PS50939"/>
    </source>
</evidence>
<dbReference type="Gene3D" id="1.20.120.1770">
    <property type="match status" value="1"/>
</dbReference>
<name>A0A1X7UPK5_AMPQE</name>
<keyword evidence="6" id="KW-0249">Electron transport</keyword>
<dbReference type="InParanoid" id="A0A1X7UPK5"/>
<feature type="domain" description="Cytochrome b561" evidence="10">
    <location>
        <begin position="360"/>
        <end position="564"/>
    </location>
</feature>
<evidence type="ECO:0000256" key="5">
    <source>
        <dbReference type="ARBA" id="ARBA00022737"/>
    </source>
</evidence>
<dbReference type="Pfam" id="PF24681">
    <property type="entry name" value="Kelch_KLHDC2_KLHL20_DRC7"/>
    <property type="match status" value="1"/>
</dbReference>
<dbReference type="OrthoDB" id="2419613at2759"/>
<keyword evidence="7 9" id="KW-1133">Transmembrane helix</keyword>
<dbReference type="PANTHER" id="PTHR46093:SF18">
    <property type="entry name" value="FIBRONECTIN TYPE-III DOMAIN-CONTAINING PROTEIN"/>
    <property type="match status" value="1"/>
</dbReference>
<reference evidence="11" key="1">
    <citation type="submission" date="2017-05" db="UniProtKB">
        <authorList>
            <consortium name="EnsemblMetazoa"/>
        </authorList>
    </citation>
    <scope>IDENTIFICATION</scope>
</reference>
<keyword evidence="8 9" id="KW-0472">Membrane</keyword>
<dbReference type="EnsemblMetazoa" id="Aqu2.1.29925_001">
    <property type="protein sequence ID" value="Aqu2.1.29925_001"/>
    <property type="gene ID" value="Aqu2.1.29925"/>
</dbReference>
<feature type="transmembrane region" description="Helical" evidence="9">
    <location>
        <begin position="510"/>
        <end position="534"/>
    </location>
</feature>
<evidence type="ECO:0000256" key="9">
    <source>
        <dbReference type="SAM" id="Phobius"/>
    </source>
</evidence>
<organism evidence="11">
    <name type="scientific">Amphimedon queenslandica</name>
    <name type="common">Sponge</name>
    <dbReference type="NCBI Taxonomy" id="400682"/>
    <lineage>
        <taxon>Eukaryota</taxon>
        <taxon>Metazoa</taxon>
        <taxon>Porifera</taxon>
        <taxon>Demospongiae</taxon>
        <taxon>Heteroscleromorpha</taxon>
        <taxon>Haplosclerida</taxon>
        <taxon>Niphatidae</taxon>
        <taxon>Amphimedon</taxon>
    </lineage>
</organism>
<feature type="transmembrane region" description="Helical" evidence="9">
    <location>
        <begin position="540"/>
        <end position="561"/>
    </location>
</feature>
<evidence type="ECO:0000256" key="2">
    <source>
        <dbReference type="ARBA" id="ARBA00022441"/>
    </source>
</evidence>
<dbReference type="Gene3D" id="2.120.10.80">
    <property type="entry name" value="Kelch-type beta propeller"/>
    <property type="match status" value="1"/>
</dbReference>
<proteinExistence type="predicted"/>
<feature type="transmembrane region" description="Helical" evidence="9">
    <location>
        <begin position="393"/>
        <end position="418"/>
    </location>
</feature>
<dbReference type="AlphaFoldDB" id="A0A1X7UPK5"/>
<comment type="subcellular location">
    <subcellularLocation>
        <location evidence="1">Membrane</location>
    </subcellularLocation>
</comment>
<dbReference type="PROSITE" id="PS50939">
    <property type="entry name" value="CYTOCHROME_B561"/>
    <property type="match status" value="1"/>
</dbReference>
<evidence type="ECO:0000256" key="1">
    <source>
        <dbReference type="ARBA" id="ARBA00004370"/>
    </source>
</evidence>
<dbReference type="CDD" id="cd08760">
    <property type="entry name" value="Cyt_b561_FRRS1_like"/>
    <property type="match status" value="1"/>
</dbReference>
<dbReference type="SUPFAM" id="SSF117281">
    <property type="entry name" value="Kelch motif"/>
    <property type="match status" value="1"/>
</dbReference>
<dbReference type="eggNOG" id="KOG4293">
    <property type="taxonomic scope" value="Eukaryota"/>
</dbReference>
<feature type="transmembrane region" description="Helical" evidence="9">
    <location>
        <begin position="460"/>
        <end position="482"/>
    </location>
</feature>
<dbReference type="InterPro" id="IPR006593">
    <property type="entry name" value="Cyt_b561/ferric_Rdtase_TM"/>
</dbReference>
<sequence>MSAVCLFTSLYYRRQFPNNHKMHSLPLSFFFILFLAASCKAFYWSEVVPDSSSTIKPPGRAYAGLAWNATDLYLFGGKAETGALSDTWYYSFFMQRWTPLSSLQIKPSARYGFVSGRIGNYWYITHGYSESDGVFDDTWAFHFPSKSWSRVNISGETPTGRYFGAGGIGGSGSQLWMSMGVNGVGRKMSDTWTLTINSSSPLEGVWKKVSEGVGINQYNPALPHARSLASGLPLGNNKFIISGGCANGGQVGGPCPLDDSWVYSDNKWSQLKSCSAPSHSASFVPLNSQSTDVGILYGGSQAGPRAVSQVISGSKLNPSYLSIFNISSMQWSRIEVDAALGVPALRSATQMAPAANGVYMFGGIDENGNYLNDIWLLERRSVNVTTVPCQTTYFTFLHLHGIFMYIAWGLMLPFGALLGRYYQWSCKKWFVAHVVLQVLGTLFTFIGFVLVFMVSSQPSFPHGVIGIVLMFSISQQFLTGFIRPWHCKKSKGQFQNADSFRYKWKQCWRIYHQVSGLISIMLGFVQITLGVLLINGPSSVWIIWSLLLSMWLLVFLGHEIAHFSCSKLSTKHSKIQNN</sequence>
<accession>A0A1X7UPK5</accession>
<keyword evidence="2" id="KW-0880">Kelch repeat</keyword>
<keyword evidence="5" id="KW-0677">Repeat</keyword>
<evidence type="ECO:0000256" key="4">
    <source>
        <dbReference type="ARBA" id="ARBA00022692"/>
    </source>
</evidence>
<evidence type="ECO:0000313" key="11">
    <source>
        <dbReference type="EnsemblMetazoa" id="Aqu2.1.29925_001"/>
    </source>
</evidence>
<protein>
    <recommendedName>
        <fullName evidence="10">Cytochrome b561 domain-containing protein</fullName>
    </recommendedName>
</protein>
<feature type="transmembrane region" description="Helical" evidence="9">
    <location>
        <begin position="430"/>
        <end position="454"/>
    </location>
</feature>
<evidence type="ECO:0000256" key="8">
    <source>
        <dbReference type="ARBA" id="ARBA00023136"/>
    </source>
</evidence>
<evidence type="ECO:0000256" key="6">
    <source>
        <dbReference type="ARBA" id="ARBA00022982"/>
    </source>
</evidence>
<dbReference type="PANTHER" id="PTHR46093">
    <property type="entry name" value="ACYL-COA-BINDING DOMAIN-CONTAINING PROTEIN 5"/>
    <property type="match status" value="1"/>
</dbReference>
<keyword evidence="3" id="KW-0813">Transport</keyword>